<dbReference type="EMBL" id="RSCD01000005">
    <property type="protein sequence ID" value="RSH92570.1"/>
    <property type="molecule type" value="Genomic_DNA"/>
</dbReference>
<dbReference type="SUPFAM" id="SSF82199">
    <property type="entry name" value="SET domain"/>
    <property type="match status" value="1"/>
</dbReference>
<dbReference type="AlphaFoldDB" id="A0A427YNE4"/>
<dbReference type="Gene3D" id="2.170.270.10">
    <property type="entry name" value="SET domain"/>
    <property type="match status" value="1"/>
</dbReference>
<keyword evidence="4" id="KW-1185">Reference proteome</keyword>
<sequence>MPVQHVGRTNSVWGLGVGEVEEGVKRASSGDGVPSLESTATATATLSKLELPLSAPPIAAGGTSTAEQLPIDGLHEPPSTSPGLNDQPDPPHPLNPLGLHLLTHPTRGRGVFTPHALPAGTLIEESPVLLITKQQWEEGNMDGTVLGEYGFSSLFNHSPNPNVNFIRQPRTSTIRFITSRRIQPDEELCICYSADESKLWFTPSGQAVQAKCLGEAAEEAEVVSNQDDEDGLGMGIGVGMAEDLFQDGDIEEKANQLRLRAREERKRALLLAQSQAEAGPLSASGSGSGLGSGSGSASASAPVPAPMSAKDFKRARYLAKQASKANFAGAGDTVEPGTSDSATRLIGDLPLDGILQPVPVPGRLSRDSAAGSRASSSSPGPESGRAPGPGSRTSTPSSLLDLPAYPTLPEGMLSDRELPKPLHSDKPARKKETGPATLVPDLPWVADSGADSDSAYQQPREEGGVNVTVLADEVIKVLGEIERKEEEEDSATFDVWAVDLVDQKLTRLILDFIKEHCVADIRMRHLKRVANRRVVNGEPDHTLIALTATDMSSLTSLQTSLSSFHPSLADLAPFSAPVPASPARDPEQLRLKTVLWPVQYAPSPPRALTSSDWNPSRRQWVSAGLNRVLAEALSAKSHGELPVSVFATSPPEPFWPINEAFIPLRLSSERPHTIPANPYPTHSATQHSTVSPKSPRSAPVPLLRNATNKERVREVFYIFPRERGGGFESAFGIHARKDLNHRYEVWRYVGAIPDGVREALSIKEDIAL</sequence>
<feature type="region of interest" description="Disordered" evidence="1">
    <location>
        <begin position="352"/>
        <end position="443"/>
    </location>
</feature>
<feature type="compositionally biased region" description="Polar residues" evidence="1">
    <location>
        <begin position="680"/>
        <end position="694"/>
    </location>
</feature>
<dbReference type="Pfam" id="PF00856">
    <property type="entry name" value="SET"/>
    <property type="match status" value="1"/>
</dbReference>
<feature type="compositionally biased region" description="Basic and acidic residues" evidence="1">
    <location>
        <begin position="413"/>
        <end position="433"/>
    </location>
</feature>
<evidence type="ECO:0000313" key="3">
    <source>
        <dbReference type="EMBL" id="RSH92570.1"/>
    </source>
</evidence>
<feature type="compositionally biased region" description="Low complexity" evidence="1">
    <location>
        <begin position="295"/>
        <end position="306"/>
    </location>
</feature>
<gene>
    <name evidence="3" type="ORF">EHS25_008015</name>
</gene>
<name>A0A427YNE4_9TREE</name>
<dbReference type="OrthoDB" id="3180714at2759"/>
<evidence type="ECO:0000313" key="4">
    <source>
        <dbReference type="Proteomes" id="UP000279259"/>
    </source>
</evidence>
<accession>A0A427YNE4</accession>
<dbReference type="InterPro" id="IPR046341">
    <property type="entry name" value="SET_dom_sf"/>
</dbReference>
<feature type="region of interest" description="Disordered" evidence="1">
    <location>
        <begin position="672"/>
        <end position="701"/>
    </location>
</feature>
<organism evidence="3 4">
    <name type="scientific">Saitozyma podzolica</name>
    <dbReference type="NCBI Taxonomy" id="1890683"/>
    <lineage>
        <taxon>Eukaryota</taxon>
        <taxon>Fungi</taxon>
        <taxon>Dikarya</taxon>
        <taxon>Basidiomycota</taxon>
        <taxon>Agaricomycotina</taxon>
        <taxon>Tremellomycetes</taxon>
        <taxon>Tremellales</taxon>
        <taxon>Trimorphomycetaceae</taxon>
        <taxon>Saitozyma</taxon>
    </lineage>
</organism>
<reference evidence="3 4" key="1">
    <citation type="submission" date="2018-11" db="EMBL/GenBank/DDBJ databases">
        <title>Genome sequence of Saitozyma podzolica DSM 27192.</title>
        <authorList>
            <person name="Aliyu H."/>
            <person name="Gorte O."/>
            <person name="Ochsenreither K."/>
        </authorList>
    </citation>
    <scope>NUCLEOTIDE SEQUENCE [LARGE SCALE GENOMIC DNA]</scope>
    <source>
        <strain evidence="3 4">DSM 27192</strain>
    </source>
</reference>
<dbReference type="STRING" id="1890683.A0A427YNE4"/>
<dbReference type="PROSITE" id="PS50280">
    <property type="entry name" value="SET"/>
    <property type="match status" value="1"/>
</dbReference>
<feature type="region of interest" description="Disordered" evidence="1">
    <location>
        <begin position="57"/>
        <end position="99"/>
    </location>
</feature>
<evidence type="ECO:0000256" key="1">
    <source>
        <dbReference type="SAM" id="MobiDB-lite"/>
    </source>
</evidence>
<dbReference type="Proteomes" id="UP000279259">
    <property type="component" value="Unassembled WGS sequence"/>
</dbReference>
<comment type="caution">
    <text evidence="3">The sequence shown here is derived from an EMBL/GenBank/DDBJ whole genome shotgun (WGS) entry which is preliminary data.</text>
</comment>
<protein>
    <recommendedName>
        <fullName evidence="2">SET domain-containing protein</fullName>
    </recommendedName>
</protein>
<evidence type="ECO:0000259" key="2">
    <source>
        <dbReference type="PROSITE" id="PS50280"/>
    </source>
</evidence>
<feature type="region of interest" description="Disordered" evidence="1">
    <location>
        <begin position="277"/>
        <end position="306"/>
    </location>
</feature>
<proteinExistence type="predicted"/>
<dbReference type="InterPro" id="IPR001214">
    <property type="entry name" value="SET_dom"/>
</dbReference>
<feature type="compositionally biased region" description="Low complexity" evidence="1">
    <location>
        <begin position="367"/>
        <end position="398"/>
    </location>
</feature>
<feature type="domain" description="SET" evidence="2">
    <location>
        <begin position="97"/>
        <end position="193"/>
    </location>
</feature>
<dbReference type="SMART" id="SM00317">
    <property type="entry name" value="SET"/>
    <property type="match status" value="1"/>
</dbReference>